<evidence type="ECO:0000313" key="3">
    <source>
        <dbReference type="Proteomes" id="UP001516023"/>
    </source>
</evidence>
<dbReference type="CDD" id="cd06257">
    <property type="entry name" value="DnaJ"/>
    <property type="match status" value="1"/>
</dbReference>
<dbReference type="SUPFAM" id="SSF46565">
    <property type="entry name" value="Chaperone J-domain"/>
    <property type="match status" value="1"/>
</dbReference>
<proteinExistence type="predicted"/>
<dbReference type="Gene3D" id="1.10.287.110">
    <property type="entry name" value="DnaJ domain"/>
    <property type="match status" value="1"/>
</dbReference>
<dbReference type="Proteomes" id="UP001516023">
    <property type="component" value="Unassembled WGS sequence"/>
</dbReference>
<gene>
    <name evidence="2" type="ORF">HJC23_006060</name>
</gene>
<dbReference type="InterPro" id="IPR001623">
    <property type="entry name" value="DnaJ_domain"/>
</dbReference>
<feature type="domain" description="J" evidence="1">
    <location>
        <begin position="89"/>
        <end position="164"/>
    </location>
</feature>
<dbReference type="PROSITE" id="PS50076">
    <property type="entry name" value="DNAJ_2"/>
    <property type="match status" value="1"/>
</dbReference>
<dbReference type="AlphaFoldDB" id="A0ABD3PVU5"/>
<keyword evidence="3" id="KW-1185">Reference proteome</keyword>
<organism evidence="2 3">
    <name type="scientific">Cyclotella cryptica</name>
    <dbReference type="NCBI Taxonomy" id="29204"/>
    <lineage>
        <taxon>Eukaryota</taxon>
        <taxon>Sar</taxon>
        <taxon>Stramenopiles</taxon>
        <taxon>Ochrophyta</taxon>
        <taxon>Bacillariophyta</taxon>
        <taxon>Coscinodiscophyceae</taxon>
        <taxon>Thalassiosirophycidae</taxon>
        <taxon>Stephanodiscales</taxon>
        <taxon>Stephanodiscaceae</taxon>
        <taxon>Cyclotella</taxon>
    </lineage>
</organism>
<evidence type="ECO:0000313" key="2">
    <source>
        <dbReference type="EMBL" id="KAL3791331.1"/>
    </source>
</evidence>
<comment type="caution">
    <text evidence="2">The sequence shown here is derived from an EMBL/GenBank/DDBJ whole genome shotgun (WGS) entry which is preliminary data.</text>
</comment>
<evidence type="ECO:0000259" key="1">
    <source>
        <dbReference type="PROSITE" id="PS50076"/>
    </source>
</evidence>
<dbReference type="EMBL" id="JABMIG020000115">
    <property type="protein sequence ID" value="KAL3791331.1"/>
    <property type="molecule type" value="Genomic_DNA"/>
</dbReference>
<dbReference type="Pfam" id="PF00226">
    <property type="entry name" value="DnaJ"/>
    <property type="match status" value="1"/>
</dbReference>
<dbReference type="SMART" id="SM00271">
    <property type="entry name" value="DnaJ"/>
    <property type="match status" value="1"/>
</dbReference>
<reference evidence="2 3" key="1">
    <citation type="journal article" date="2020" name="G3 (Bethesda)">
        <title>Improved Reference Genome for Cyclotella cryptica CCMP332, a Model for Cell Wall Morphogenesis, Salinity Adaptation, and Lipid Production in Diatoms (Bacillariophyta).</title>
        <authorList>
            <person name="Roberts W.R."/>
            <person name="Downey K.M."/>
            <person name="Ruck E.C."/>
            <person name="Traller J.C."/>
            <person name="Alverson A.J."/>
        </authorList>
    </citation>
    <scope>NUCLEOTIDE SEQUENCE [LARGE SCALE GENOMIC DNA]</scope>
    <source>
        <strain evidence="2 3">CCMP332</strain>
    </source>
</reference>
<dbReference type="InterPro" id="IPR036869">
    <property type="entry name" value="J_dom_sf"/>
</dbReference>
<sequence>MRSKSLLKIPSLVVAYAIISTGNVGSSLSYGPHPNFGHITTYDHEIIIYKAPYPPPFPPHVDASERDKRFLNPAKEVKTRPPPLPMTNNPYALLGFDWLNPPSDFTLVHKAYKTMAKLYHPDRIVGPDGTTEERQLANVDFARINSAYEKLKSKQSEEVLDYIVYVDGTKVNRYVTIHSESYYKDPTRPNYKRIIEMSRYRERHPKKKMWYDERHDYDKPRHNGEWAP</sequence>
<name>A0ABD3PVU5_9STRA</name>
<protein>
    <recommendedName>
        <fullName evidence="1">J domain-containing protein</fullName>
    </recommendedName>
</protein>
<accession>A0ABD3PVU5</accession>